<dbReference type="AlphaFoldDB" id="A0A4V6REL4"/>
<comment type="caution">
    <text evidence="2">The sequence shown here is derived from an EMBL/GenBank/DDBJ whole genome shotgun (WGS) entry which is preliminary data.</text>
</comment>
<reference evidence="2 3" key="1">
    <citation type="submission" date="2019-04" db="EMBL/GenBank/DDBJ databases">
        <title>Microbes associate with the intestines of laboratory mice.</title>
        <authorList>
            <person name="Navarre W."/>
            <person name="Wong E."/>
            <person name="Huang K."/>
            <person name="Tropini C."/>
            <person name="Ng K."/>
            <person name="Yu B."/>
        </authorList>
    </citation>
    <scope>NUCLEOTIDE SEQUENCE [LARGE SCALE GENOMIC DNA]</scope>
    <source>
        <strain evidence="2 3">NM22_B1</strain>
    </source>
</reference>
<dbReference type="PROSITE" id="PS51257">
    <property type="entry name" value="PROKAR_LIPOPROTEIN"/>
    <property type="match status" value="1"/>
</dbReference>
<gene>
    <name evidence="2" type="ORF">E5339_09560</name>
</gene>
<dbReference type="GeneID" id="82152322"/>
<organism evidence="2 3">
    <name type="scientific">Phocaeicola sartorii</name>
    <dbReference type="NCBI Taxonomy" id="671267"/>
    <lineage>
        <taxon>Bacteria</taxon>
        <taxon>Pseudomonadati</taxon>
        <taxon>Bacteroidota</taxon>
        <taxon>Bacteroidia</taxon>
        <taxon>Bacteroidales</taxon>
        <taxon>Bacteroidaceae</taxon>
        <taxon>Phocaeicola</taxon>
    </lineage>
</organism>
<evidence type="ECO:0000259" key="1">
    <source>
        <dbReference type="Pfam" id="PF16130"/>
    </source>
</evidence>
<dbReference type="InterPro" id="IPR032295">
    <property type="entry name" value="DUF4842"/>
</dbReference>
<evidence type="ECO:0000313" key="3">
    <source>
        <dbReference type="Proteomes" id="UP000310760"/>
    </source>
</evidence>
<dbReference type="Proteomes" id="UP000310760">
    <property type="component" value="Unassembled WGS sequence"/>
</dbReference>
<protein>
    <submittedName>
        <fullName evidence="2">DUF4842 domain-containing protein</fullName>
    </submittedName>
</protein>
<dbReference type="EMBL" id="SRYJ01000018">
    <property type="protein sequence ID" value="TGY70529.1"/>
    <property type="molecule type" value="Genomic_DNA"/>
</dbReference>
<dbReference type="Pfam" id="PF16130">
    <property type="entry name" value="DUF4842"/>
    <property type="match status" value="1"/>
</dbReference>
<feature type="domain" description="DUF4842" evidence="1">
    <location>
        <begin position="645"/>
        <end position="688"/>
    </location>
</feature>
<accession>A0A4V6REL4</accession>
<name>A0A4V6REL4_9BACT</name>
<evidence type="ECO:0000313" key="2">
    <source>
        <dbReference type="EMBL" id="TGY70529.1"/>
    </source>
</evidence>
<proteinExistence type="predicted"/>
<dbReference type="RefSeq" id="WP_135951425.1">
    <property type="nucleotide sequence ID" value="NZ_CAOOJZ010000022.1"/>
</dbReference>
<sequence>MKKSIVLLLCLAGMISCSKREDLFDKAKVEEESKENFPAQDIDPDHDWNMTSVGVLKVSVNQGSGEVYTVKVYTANPLNEQSGARLMAKREQVKDGTVLSLTFDMPKATAFVYVLLEDKIYNRSVKMVDMSVAAPQVSWGAAGRSVRSANALSRSVISYTAPTDADFFNDIPADAQPYPTTWTGTLNGNYYLENCEFSQLHGGTTGTYNLFIKGTVSLGSDSWPAGTTVYVLPGSTLEMSGSLNLLAGTALYISRGGTLNVTNMQLTGGGYSQLYNRGTVLVSGTVEENSNGDNTIYNDGSFEASVVNITNSTTFINLSELRTRQLAFSASGRLLNESGAKVVVSGETSLANRTNIIENNGSFTTASLKVSGGMQLYNNCRFTVTGAAMLRGDIQQDGQACFEADEVKMDGMTINLGSESMFYVKSAMTYSGGQSRITGVGDKSALLWVDAVCQCAWKSVTYSGNLKVAVKGHTPENTQWNIYYIAEEAVEIIGTEQVKLGTANGCGNSYTTDNGGTSTGTDTPLVYTYAFEDITTTAGDYDFNDVVLKVSAIPVDGKMEVQLVAAGATKNLKVFYGNTPLFDAREVHVAMGCEPGQMVNTGGVKGDIVTDCSIVWPGDGTLGNADFKILDVENNMYVSLPKYSTASIPYAIVVPKDWDYPGERQRVDHKYPHFTDWAEDMTQEPAWYD</sequence>